<keyword evidence="5" id="KW-0175">Coiled coil</keyword>
<evidence type="ECO:0000256" key="1">
    <source>
        <dbReference type="ARBA" id="ARBA00010899"/>
    </source>
</evidence>
<dbReference type="InterPro" id="IPR027417">
    <property type="entry name" value="P-loop_NTPase"/>
</dbReference>
<dbReference type="SMART" id="SM00033">
    <property type="entry name" value="CH"/>
    <property type="match status" value="1"/>
</dbReference>
<evidence type="ECO:0000259" key="8">
    <source>
        <dbReference type="PROSITE" id="PS50067"/>
    </source>
</evidence>
<dbReference type="CDD" id="cd21203">
    <property type="entry name" value="CH_AtKIN14-like"/>
    <property type="match status" value="1"/>
</dbReference>
<evidence type="ECO:0008006" key="10">
    <source>
        <dbReference type="Google" id="ProtNLM"/>
    </source>
</evidence>
<feature type="binding site" evidence="4">
    <location>
        <begin position="498"/>
        <end position="505"/>
    </location>
    <ligand>
        <name>ATP</name>
        <dbReference type="ChEBI" id="CHEBI:30616"/>
    </ligand>
</feature>
<dbReference type="InterPro" id="IPR027640">
    <property type="entry name" value="Kinesin-like_fam"/>
</dbReference>
<evidence type="ECO:0000256" key="4">
    <source>
        <dbReference type="PROSITE-ProRule" id="PRU00283"/>
    </source>
</evidence>
<dbReference type="PROSITE" id="PS50067">
    <property type="entry name" value="KINESIN_MOTOR_2"/>
    <property type="match status" value="1"/>
</dbReference>
<evidence type="ECO:0000256" key="5">
    <source>
        <dbReference type="SAM" id="Coils"/>
    </source>
</evidence>
<feature type="domain" description="Kinesin motor" evidence="8">
    <location>
        <begin position="416"/>
        <end position="510"/>
    </location>
</feature>
<dbReference type="Pfam" id="PF16796">
    <property type="entry name" value="Microtub_bd"/>
    <property type="match status" value="1"/>
</dbReference>
<evidence type="ECO:0000256" key="3">
    <source>
        <dbReference type="ARBA" id="ARBA00023175"/>
    </source>
</evidence>
<name>A0A6V7PRD7_ANACO</name>
<evidence type="ECO:0000256" key="6">
    <source>
        <dbReference type="SAM" id="MobiDB-lite"/>
    </source>
</evidence>
<evidence type="ECO:0000256" key="2">
    <source>
        <dbReference type="ARBA" id="ARBA00022701"/>
    </source>
</evidence>
<feature type="compositionally biased region" description="Polar residues" evidence="6">
    <location>
        <begin position="836"/>
        <end position="852"/>
    </location>
</feature>
<dbReference type="SUPFAM" id="SSF47576">
    <property type="entry name" value="Calponin-homology domain, CH-domain"/>
    <property type="match status" value="1"/>
</dbReference>
<dbReference type="Gene3D" id="1.10.418.10">
    <property type="entry name" value="Calponin-like domain"/>
    <property type="match status" value="1"/>
</dbReference>
<dbReference type="GO" id="GO:0005874">
    <property type="term" value="C:microtubule"/>
    <property type="evidence" value="ECO:0007669"/>
    <property type="project" value="UniProtKB-KW"/>
</dbReference>
<keyword evidence="2" id="KW-0493">Microtubule</keyword>
<feature type="domain" description="Calponin-homology (CH)" evidence="7">
    <location>
        <begin position="42"/>
        <end position="164"/>
    </location>
</feature>
<comment type="similarity">
    <text evidence="1">Belongs to the TRAFAC class myosin-kinesin ATPase superfamily. Kinesin family. KIN-14 subfamily.</text>
</comment>
<dbReference type="GO" id="GO:0005524">
    <property type="term" value="F:ATP binding"/>
    <property type="evidence" value="ECO:0007669"/>
    <property type="project" value="UniProtKB-UniRule"/>
</dbReference>
<dbReference type="GO" id="GO:0008017">
    <property type="term" value="F:microtubule binding"/>
    <property type="evidence" value="ECO:0007669"/>
    <property type="project" value="InterPro"/>
</dbReference>
<keyword evidence="4" id="KW-0067">ATP-binding</keyword>
<dbReference type="InterPro" id="IPR001752">
    <property type="entry name" value="Kinesin_motor_dom"/>
</dbReference>
<feature type="region of interest" description="Disordered" evidence="6">
    <location>
        <begin position="599"/>
        <end position="642"/>
    </location>
</feature>
<organism evidence="9">
    <name type="scientific">Ananas comosus var. bracteatus</name>
    <name type="common">red pineapple</name>
    <dbReference type="NCBI Taxonomy" id="296719"/>
    <lineage>
        <taxon>Eukaryota</taxon>
        <taxon>Viridiplantae</taxon>
        <taxon>Streptophyta</taxon>
        <taxon>Embryophyta</taxon>
        <taxon>Tracheophyta</taxon>
        <taxon>Spermatophyta</taxon>
        <taxon>Magnoliopsida</taxon>
        <taxon>Liliopsida</taxon>
        <taxon>Poales</taxon>
        <taxon>Bromeliaceae</taxon>
        <taxon>Bromelioideae</taxon>
        <taxon>Ananas</taxon>
    </lineage>
</organism>
<dbReference type="InterPro" id="IPR001715">
    <property type="entry name" value="CH_dom"/>
</dbReference>
<reference evidence="9" key="1">
    <citation type="submission" date="2020-07" db="EMBL/GenBank/DDBJ databases">
        <authorList>
            <person name="Lin J."/>
        </authorList>
    </citation>
    <scope>NUCLEOTIDE SEQUENCE</scope>
</reference>
<keyword evidence="4" id="KW-0547">Nucleotide-binding</keyword>
<dbReference type="InterPro" id="IPR031852">
    <property type="entry name" value="Vik1/Cik1_MT-bd"/>
</dbReference>
<accession>A0A6V7PRD7</accession>
<evidence type="ECO:0000313" key="9">
    <source>
        <dbReference type="EMBL" id="CAD1833253.1"/>
    </source>
</evidence>
<dbReference type="PROSITE" id="PS50021">
    <property type="entry name" value="CH"/>
    <property type="match status" value="1"/>
</dbReference>
<dbReference type="PANTHER" id="PTHR47972:SF39">
    <property type="entry name" value="KINESIN-LIKE PROTEIN KIN-14I"/>
    <property type="match status" value="1"/>
</dbReference>
<dbReference type="InterPro" id="IPR036961">
    <property type="entry name" value="Kinesin_motor_dom_sf"/>
</dbReference>
<feature type="compositionally biased region" description="Polar residues" evidence="6">
    <location>
        <begin position="859"/>
        <end position="869"/>
    </location>
</feature>
<dbReference type="SUPFAM" id="SSF52540">
    <property type="entry name" value="P-loop containing nucleoside triphosphate hydrolases"/>
    <property type="match status" value="1"/>
</dbReference>
<dbReference type="PANTHER" id="PTHR47972">
    <property type="entry name" value="KINESIN-LIKE PROTEIN KLP-3"/>
    <property type="match status" value="1"/>
</dbReference>
<dbReference type="Pfam" id="PF00307">
    <property type="entry name" value="CH"/>
    <property type="match status" value="1"/>
</dbReference>
<dbReference type="FunFam" id="1.10.418.10:FF:000062">
    <property type="entry name" value="Kinesin-like protein KIN-14I isoform A"/>
    <property type="match status" value="1"/>
</dbReference>
<dbReference type="EMBL" id="LR862151">
    <property type="protein sequence ID" value="CAD1833253.1"/>
    <property type="molecule type" value="Genomic_DNA"/>
</dbReference>
<gene>
    <name evidence="9" type="ORF">CB5_LOCUS16464</name>
</gene>
<dbReference type="InterPro" id="IPR036872">
    <property type="entry name" value="CH_dom_sf"/>
</dbReference>
<dbReference type="GO" id="GO:0003777">
    <property type="term" value="F:microtubule motor activity"/>
    <property type="evidence" value="ECO:0007669"/>
    <property type="project" value="InterPro"/>
</dbReference>
<sequence length="869" mass="96390">MASSEGVFSAISVAAVVEDVLRRHGTRLSDTGLASRKAEEAATRRYEAAGWLRKMVGVVSAKDLPEAPSEEEFRLGLRNGMILCTVLNKIHPGAVPKVVVNPGDSIVQPDGAALSAYQYFENVRNFLVAIQEIGLPTFEASDLEQGGKSGRVVDCVLAMKSYGEWKQMGGNGSWKYGGNLKPLVSVKPFFRKNSEPFKNSLSRSQSMNDSDGLSAEHNLCGDVVSVESNEMATSRPLKMLVNAVLSDKRPEEVPLLIESMLSKLVEEFEQRLSCQNEMVKTALKSVPDGSKSFSKSKISTGAPLASCEKTMDAEDNFTKPKKEGCFRKPLRDEEASKEKVLKQCMIFERQQKDIEELKRTLRTAKAGMEFMQMKYSEEFSKLGKHVYGLAHAASGYHKVLEENRKLYNQVQDLKGSIRVYCRVRPFLPGQLNSSTVSSIDDGTITIINPSKYGKEGRRSFTFNKVFGPSATQDEVFLDTQPLIRSVLDGYNVCIFAYGQTGSGKTYTMKGLNVPDANLVPVALTSDVMELMSLGQKNRAVGATALNDRSSRSHSTLKFAERVSTVELGAARVNKESNEVRELKEQIACLKSALAMKEGGSEHLQNTIPTPEHSIRASSPVLSNRRHGGDYLSGQANYRQPMEDVGNIEVRSNPPLRQKKPSFDLQELLATDPPPWPDTSPKVNFQIGNDKEMVLGEWVDKVMVNKHEQSVRDENPMEDWEREGAPLPDFFYQRYCSDTRAYSDQLYHRNAARRKESHEIEVQRTRFYSSVANDDSDELDIATSDSSEADMLWQFNFPNINSSGNEGGSMIKKPQKKTTKSPDIRTPVHTHIPSPSRKMSTNGSNRSGRQLSSGGDGKRTASSGKMGNMK</sequence>
<feature type="coiled-coil region" evidence="5">
    <location>
        <begin position="347"/>
        <end position="374"/>
    </location>
</feature>
<feature type="region of interest" description="Disordered" evidence="6">
    <location>
        <begin position="799"/>
        <end position="869"/>
    </location>
</feature>
<dbReference type="AlphaFoldDB" id="A0A6V7PRD7"/>
<dbReference type="GO" id="GO:0007018">
    <property type="term" value="P:microtubule-based movement"/>
    <property type="evidence" value="ECO:0007669"/>
    <property type="project" value="InterPro"/>
</dbReference>
<dbReference type="SMART" id="SM00129">
    <property type="entry name" value="KISc"/>
    <property type="match status" value="1"/>
</dbReference>
<proteinExistence type="inferred from homology"/>
<evidence type="ECO:0000259" key="7">
    <source>
        <dbReference type="PROSITE" id="PS50021"/>
    </source>
</evidence>
<dbReference type="Gene3D" id="3.40.850.10">
    <property type="entry name" value="Kinesin motor domain"/>
    <property type="match status" value="2"/>
</dbReference>
<keyword evidence="3 4" id="KW-0505">Motor protein</keyword>
<protein>
    <recommendedName>
        <fullName evidence="10">Kinesin-4</fullName>
    </recommendedName>
</protein>